<proteinExistence type="inferred from homology"/>
<dbReference type="CDD" id="cd01131">
    <property type="entry name" value="PilT"/>
    <property type="match status" value="1"/>
</dbReference>
<dbReference type="GO" id="GO:0016887">
    <property type="term" value="F:ATP hydrolysis activity"/>
    <property type="evidence" value="ECO:0007669"/>
    <property type="project" value="InterPro"/>
</dbReference>
<name>A0A1M6I8U2_9BACT</name>
<dbReference type="InterPro" id="IPR006321">
    <property type="entry name" value="PilT/PilU"/>
</dbReference>
<dbReference type="PANTHER" id="PTHR30486">
    <property type="entry name" value="TWITCHING MOTILITY PROTEIN PILT"/>
    <property type="match status" value="1"/>
</dbReference>
<dbReference type="EMBL" id="FQYR01000003">
    <property type="protein sequence ID" value="SHJ30845.1"/>
    <property type="molecule type" value="Genomic_DNA"/>
</dbReference>
<evidence type="ECO:0000256" key="1">
    <source>
        <dbReference type="ARBA" id="ARBA00006611"/>
    </source>
</evidence>
<accession>A0A1M6I8U2</accession>
<dbReference type="InterPro" id="IPR027417">
    <property type="entry name" value="P-loop_NTPase"/>
</dbReference>
<dbReference type="Gene3D" id="3.30.450.90">
    <property type="match status" value="1"/>
</dbReference>
<dbReference type="InterPro" id="IPR001482">
    <property type="entry name" value="T2SS/T4SS_dom"/>
</dbReference>
<dbReference type="Proteomes" id="UP000184510">
    <property type="component" value="Unassembled WGS sequence"/>
</dbReference>
<feature type="domain" description="AAA+ ATPase" evidence="2">
    <location>
        <begin position="124"/>
        <end position="258"/>
    </location>
</feature>
<dbReference type="InParanoid" id="A0A1M6I8U2"/>
<dbReference type="AlphaFoldDB" id="A0A1M6I8U2"/>
<dbReference type="SUPFAM" id="SSF52540">
    <property type="entry name" value="P-loop containing nucleoside triphosphate hydrolases"/>
    <property type="match status" value="1"/>
</dbReference>
<dbReference type="OrthoDB" id="9805147at2"/>
<dbReference type="Pfam" id="PF00437">
    <property type="entry name" value="T2SSE"/>
    <property type="match status" value="1"/>
</dbReference>
<dbReference type="InterPro" id="IPR050921">
    <property type="entry name" value="T4SS_GSP_E_ATPase"/>
</dbReference>
<dbReference type="SMART" id="SM00382">
    <property type="entry name" value="AAA"/>
    <property type="match status" value="1"/>
</dbReference>
<sequence>MAIIDKYFKYLVEHGGSDLHLSEGSPPKLRIHGGVSAIPDEPVLEGESFRQMLAEICEPGPFEDYLNGGDLDFAYEMDEQSRFRCNYLKQKNGLGAVFRLIPTKIASLEQLGIPEVVKRFATIRSGLVLVTGPTGSGKSTTLAALLDYINTNYNRHIITVEEPIEFVHGNKKSIITQREVPMQCPTFSDGLRASLREDADIVLVGEMRDLETISLALTAAETGLLVFGTLHTNNARKTVDRIIDVFPADQQSQVRTMLAASLEGVLAQLLMKRVDKPGRVAVNEIMFSTPAVSSIIREGKTQKLYDVITQGKADGMQFMDEAIWDKLREGIVSPEEAYMKAIDKTRFKRFLPAESAHLGDASGENPMEH</sequence>
<keyword evidence="4" id="KW-1185">Reference proteome</keyword>
<gene>
    <name evidence="3" type="ORF">SAMN02745181_1720</name>
</gene>
<reference evidence="3 4" key="1">
    <citation type="submission" date="2016-11" db="EMBL/GenBank/DDBJ databases">
        <authorList>
            <person name="Jaros S."/>
            <person name="Januszkiewicz K."/>
            <person name="Wedrychowicz H."/>
        </authorList>
    </citation>
    <scope>NUCLEOTIDE SEQUENCE [LARGE SCALE GENOMIC DNA]</scope>
    <source>
        <strain evidence="3 4">DSM 18772</strain>
    </source>
</reference>
<dbReference type="RefSeq" id="WP_143183318.1">
    <property type="nucleotide sequence ID" value="NZ_FQYR01000003.1"/>
</dbReference>
<dbReference type="InterPro" id="IPR003593">
    <property type="entry name" value="AAA+_ATPase"/>
</dbReference>
<dbReference type="PANTHER" id="PTHR30486:SF6">
    <property type="entry name" value="TYPE IV PILUS RETRACTATION ATPASE PILT"/>
    <property type="match status" value="1"/>
</dbReference>
<comment type="similarity">
    <text evidence="1">Belongs to the GSP E family.</text>
</comment>
<organism evidence="3 4">
    <name type="scientific">Rubritalea squalenifaciens DSM 18772</name>
    <dbReference type="NCBI Taxonomy" id="1123071"/>
    <lineage>
        <taxon>Bacteria</taxon>
        <taxon>Pseudomonadati</taxon>
        <taxon>Verrucomicrobiota</taxon>
        <taxon>Verrucomicrobiia</taxon>
        <taxon>Verrucomicrobiales</taxon>
        <taxon>Rubritaleaceae</taxon>
        <taxon>Rubritalea</taxon>
    </lineage>
</organism>
<evidence type="ECO:0000259" key="2">
    <source>
        <dbReference type="SMART" id="SM00382"/>
    </source>
</evidence>
<dbReference type="NCBIfam" id="TIGR01420">
    <property type="entry name" value="pilT_fam"/>
    <property type="match status" value="1"/>
</dbReference>
<dbReference type="GO" id="GO:0005524">
    <property type="term" value="F:ATP binding"/>
    <property type="evidence" value="ECO:0007669"/>
    <property type="project" value="InterPro"/>
</dbReference>
<dbReference type="FunCoup" id="A0A1M6I8U2">
    <property type="interactions" value="353"/>
</dbReference>
<dbReference type="Gene3D" id="3.40.50.300">
    <property type="entry name" value="P-loop containing nucleotide triphosphate hydrolases"/>
    <property type="match status" value="1"/>
</dbReference>
<evidence type="ECO:0000313" key="4">
    <source>
        <dbReference type="Proteomes" id="UP000184510"/>
    </source>
</evidence>
<protein>
    <submittedName>
        <fullName evidence="3">Pilus retraction ATPase PilT</fullName>
    </submittedName>
</protein>
<evidence type="ECO:0000313" key="3">
    <source>
        <dbReference type="EMBL" id="SHJ30845.1"/>
    </source>
</evidence>
<dbReference type="STRING" id="1123071.SAMN02745181_1720"/>